<name>G2ZVV6_9RALS</name>
<accession>G2ZVV6</accession>
<sequence length="59" mass="5934">MGARTPSTVEGALGYITSKPEDGCASGTKRPSHAIASTPLLALLTLDQGAAYVKECVAG</sequence>
<organism evidence="1">
    <name type="scientific">blood disease bacterium R229</name>
    <dbReference type="NCBI Taxonomy" id="741978"/>
    <lineage>
        <taxon>Bacteria</taxon>
        <taxon>Pseudomonadati</taxon>
        <taxon>Pseudomonadota</taxon>
        <taxon>Betaproteobacteria</taxon>
        <taxon>Burkholderiales</taxon>
        <taxon>Burkholderiaceae</taxon>
        <taxon>Ralstonia</taxon>
        <taxon>Ralstonia solanacearum species complex</taxon>
    </lineage>
</organism>
<proteinExistence type="predicted"/>
<reference evidence="1" key="2">
    <citation type="submission" date="2011-04" db="EMBL/GenBank/DDBJ databases">
        <authorList>
            <person name="Genoscope - CEA"/>
        </authorList>
    </citation>
    <scope>NUCLEOTIDE SEQUENCE</scope>
    <source>
        <strain evidence="1">R229</strain>
    </source>
</reference>
<gene>
    <name evidence="1" type="ORF">BDB_mp60403</name>
</gene>
<evidence type="ECO:0000313" key="1">
    <source>
        <dbReference type="EMBL" id="CCA83237.1"/>
    </source>
</evidence>
<reference evidence="1" key="1">
    <citation type="journal article" date="2011" name="PLoS ONE">
        <title>Ralstonia syzygii, the Blood Disease Bacterium and some Asian R. solanacearum strains form a single genomic species despite divergent lifestyles.</title>
        <authorList>
            <person name="Remenant B."/>
            <person name="de Cambiaire J.C."/>
            <person name="Cellier G."/>
            <person name="Jacobs J.M."/>
            <person name="Mangenot S."/>
            <person name="Barbe V."/>
            <person name="Lajus A."/>
            <person name="Vallenet D."/>
            <person name="Medigue C."/>
            <person name="Fegan M."/>
            <person name="Allen C."/>
            <person name="Prior P."/>
        </authorList>
    </citation>
    <scope>NUCLEOTIDE SEQUENCE</scope>
    <source>
        <strain evidence="1">R229</strain>
    </source>
</reference>
<dbReference type="EMBL" id="FR854082">
    <property type="protein sequence ID" value="CCA83237.1"/>
    <property type="molecule type" value="Genomic_DNA"/>
</dbReference>
<protein>
    <submittedName>
        <fullName evidence="1">Conserved hypothethical protein</fullName>
    </submittedName>
</protein>
<dbReference type="AlphaFoldDB" id="G2ZVV6"/>